<protein>
    <recommendedName>
        <fullName evidence="3">Capsid protein</fullName>
    </recommendedName>
</protein>
<reference evidence="1 2" key="1">
    <citation type="submission" date="2016-08" db="EMBL/GenBank/DDBJ databases">
        <title>A Parts List for Fungal Cellulosomes Revealed by Comparative Genomics.</title>
        <authorList>
            <consortium name="DOE Joint Genome Institute"/>
            <person name="Haitjema C.H."/>
            <person name="Gilmore S.P."/>
            <person name="Henske J.K."/>
            <person name="Solomon K.V."/>
            <person name="De Groot R."/>
            <person name="Kuo A."/>
            <person name="Mondo S.J."/>
            <person name="Salamov A.A."/>
            <person name="Labutti K."/>
            <person name="Zhao Z."/>
            <person name="Chiniquy J."/>
            <person name="Barry K."/>
            <person name="Brewer H.M."/>
            <person name="Purvine S.O."/>
            <person name="Wright A.T."/>
            <person name="Boxma B."/>
            <person name="Van Alen T."/>
            <person name="Hackstein J.H."/>
            <person name="Baker S.E."/>
            <person name="Grigoriev I.V."/>
            <person name="O'Malley M.A."/>
        </authorList>
    </citation>
    <scope>NUCLEOTIDE SEQUENCE [LARGE SCALE GENOMIC DNA]</scope>
    <source>
        <strain evidence="1 2">G1</strain>
    </source>
</reference>
<dbReference type="AlphaFoldDB" id="A0A1Y2C1S0"/>
<sequence length="1055" mass="119420">MSSRFRYRRNYNNYSRRIGASRRRPFSSGSSSLVKRARGNMRAANNQNDVSNVVINLMHTVYAGTSAYFDNHEHEAFAHDYPDAETLKHIGTCAVNIYDLLMKSDFFSSYSGMYDQFRISSIKVKVTPVQWSVFDQSRSANNIVAAGSKYNPGYENVQSIRVPGPDDYVLNPDFDANEDEGPMNPRYIVPGIPVKEFVENDNQDPPVQTVHRYSYRAMPIPRNSPFLIAFPDDVKYIVNCRSSQGGPQGQNGTWGDGIISGLTQSNSNQIPIESFEKESYQYPQALTIVTAWDRTGLNEAQIDLIEPGETFWPINDTNGQASRVDAADDDPAHGVYGDRYIMCTIGDDISSYSSASTKQLVGGASFNLTRYLYPSSQQEKSTYYSTSSLTDQQIKDNTGGTHYLYRLVETGWSKDSLTNLYESAVVPFKPTFLLGILGHNEVGAIQYDYTNAQEEAINEVKTTGMIKPVKFNLEFDIGVTFRGLRKVQVVDPRIIDEIRYFDIPNLFYDDDNYDNLDPIRVEHLRDFVISPTSGKVAMKQVSVNNDIKLIEYPALLDPQKYNVIPFVHNNYFTFVGRMGFDELGNSFIMNENQNYSVDTYNVYNLDIVRYNQLNNTNFVGFKSINLALKNMTYSASQDNFITESTYNYNIMRLNMNNRDVQLGCFGMLNPVEFWQDNHTTFKIALNAANLVITAVEPNTLGTIASNITNNVVQKMTTRHYPSPDPDHPGETPGTEMKNRIEITVDVLEYFETTVHSFPYEFDINDYNTIHQTLHAGVRKIKLNYQDVVPPLQNNIILQSNGQYILGNNDADDELEIYQSNSNRARSLPASIGTFIVNVPSPLITQISNYQINNIGNFTIPIPSGYDAVDSISGSVDVSSKILNSYTFEPTVLPSTFSILDYNQANNTDYIGVKEITCSDSNIQPVNTKFEIKDVSINGFYLRTPDAVISSGSSYSMDVQNKFYIVLYHYTNRWYIDVLYRNSSSIIDINNNTSNDMNVYKFSSSVGVQDILLYTEDSFVCEMFVRSENINSSGNITRYYCCSFKDTLFDFGLLFN</sequence>
<gene>
    <name evidence="1" type="ORF">LY90DRAFT_510298</name>
</gene>
<dbReference type="Proteomes" id="UP000193920">
    <property type="component" value="Unassembled WGS sequence"/>
</dbReference>
<organism evidence="1 2">
    <name type="scientific">Neocallimastix californiae</name>
    <dbReference type="NCBI Taxonomy" id="1754190"/>
    <lineage>
        <taxon>Eukaryota</taxon>
        <taxon>Fungi</taxon>
        <taxon>Fungi incertae sedis</taxon>
        <taxon>Chytridiomycota</taxon>
        <taxon>Chytridiomycota incertae sedis</taxon>
        <taxon>Neocallimastigomycetes</taxon>
        <taxon>Neocallimastigales</taxon>
        <taxon>Neocallimastigaceae</taxon>
        <taxon>Neocallimastix</taxon>
    </lineage>
</organism>
<evidence type="ECO:0000313" key="2">
    <source>
        <dbReference type="Proteomes" id="UP000193920"/>
    </source>
</evidence>
<dbReference type="EMBL" id="MCOG01000126">
    <property type="protein sequence ID" value="ORY40844.1"/>
    <property type="molecule type" value="Genomic_DNA"/>
</dbReference>
<evidence type="ECO:0000313" key="1">
    <source>
        <dbReference type="EMBL" id="ORY40844.1"/>
    </source>
</evidence>
<proteinExistence type="predicted"/>
<name>A0A1Y2C1S0_9FUNG</name>
<comment type="caution">
    <text evidence="1">The sequence shown here is derived from an EMBL/GenBank/DDBJ whole genome shotgun (WGS) entry which is preliminary data.</text>
</comment>
<keyword evidence="2" id="KW-1185">Reference proteome</keyword>
<accession>A0A1Y2C1S0</accession>
<evidence type="ECO:0008006" key="3">
    <source>
        <dbReference type="Google" id="ProtNLM"/>
    </source>
</evidence>